<sequence>MSKQISKEKLTEIMDQVQEETKKDFAKSIEEVFNSFERVSMDEFMSRILPQLLSTTYYEATTHAELLIIDVLKELDLLKIDDE</sequence>
<reference evidence="2" key="1">
    <citation type="submission" date="2017-09" db="EMBL/GenBank/DDBJ databases">
        <authorList>
            <person name="Varghese N."/>
            <person name="Submissions S."/>
        </authorList>
    </citation>
    <scope>NUCLEOTIDE SEQUENCE [LARGE SCALE GENOMIC DNA]</scope>
    <source>
        <strain evidence="2">CGMCC 1.8913</strain>
    </source>
</reference>
<dbReference type="EMBL" id="OBEK01000003">
    <property type="protein sequence ID" value="SNZ14548.1"/>
    <property type="molecule type" value="Genomic_DNA"/>
</dbReference>
<organism evidence="1 2">
    <name type="scientific">Terribacillus aidingensis</name>
    <dbReference type="NCBI Taxonomy" id="586416"/>
    <lineage>
        <taxon>Bacteria</taxon>
        <taxon>Bacillati</taxon>
        <taxon>Bacillota</taxon>
        <taxon>Bacilli</taxon>
        <taxon>Bacillales</taxon>
        <taxon>Bacillaceae</taxon>
        <taxon>Terribacillus</taxon>
    </lineage>
</organism>
<keyword evidence="2" id="KW-1185">Reference proteome</keyword>
<dbReference type="AlphaFoldDB" id="A0A285NZB4"/>
<evidence type="ECO:0000313" key="1">
    <source>
        <dbReference type="EMBL" id="SNZ14548.1"/>
    </source>
</evidence>
<dbReference type="RefSeq" id="WP_097042542.1">
    <property type="nucleotide sequence ID" value="NZ_OBEK01000003.1"/>
</dbReference>
<evidence type="ECO:0000313" key="2">
    <source>
        <dbReference type="Proteomes" id="UP000219356"/>
    </source>
</evidence>
<proteinExistence type="predicted"/>
<dbReference type="Proteomes" id="UP000219356">
    <property type="component" value="Unassembled WGS sequence"/>
</dbReference>
<name>A0A285NZB4_9BACI</name>
<accession>A0A285NZB4</accession>
<gene>
    <name evidence="1" type="ORF">SAMN05421503_2470</name>
</gene>
<protein>
    <submittedName>
        <fullName evidence="1">Uncharacterized protein</fullName>
    </submittedName>
</protein>